<feature type="region of interest" description="Disordered" evidence="1">
    <location>
        <begin position="231"/>
        <end position="265"/>
    </location>
</feature>
<dbReference type="Pfam" id="PF08639">
    <property type="entry name" value="Sld3_STD"/>
    <property type="match status" value="1"/>
</dbReference>
<evidence type="ECO:0000256" key="1">
    <source>
        <dbReference type="SAM" id="MobiDB-lite"/>
    </source>
</evidence>
<dbReference type="GO" id="GO:0031261">
    <property type="term" value="C:DNA replication preinitiation complex"/>
    <property type="evidence" value="ECO:0007669"/>
    <property type="project" value="TreeGrafter"/>
</dbReference>
<organism evidence="3 4">
    <name type="scientific">Verticillium dahliae (strain VdLs.17 / ATCC MYA-4575 / FGSC 10137)</name>
    <name type="common">Verticillium wilt</name>
    <dbReference type="NCBI Taxonomy" id="498257"/>
    <lineage>
        <taxon>Eukaryota</taxon>
        <taxon>Fungi</taxon>
        <taxon>Dikarya</taxon>
        <taxon>Ascomycota</taxon>
        <taxon>Pezizomycotina</taxon>
        <taxon>Sordariomycetes</taxon>
        <taxon>Hypocreomycetidae</taxon>
        <taxon>Glomerellales</taxon>
        <taxon>Plectosphaerellaceae</taxon>
        <taxon>Verticillium</taxon>
    </lineage>
</organism>
<dbReference type="EMBL" id="DS572716">
    <property type="protein sequence ID" value="EGY18445.1"/>
    <property type="molecule type" value="Genomic_DNA"/>
</dbReference>
<protein>
    <recommendedName>
        <fullName evidence="2">DNA replication regulator Sld3 C-terminal domain-containing protein</fullName>
    </recommendedName>
</protein>
<dbReference type="InterPro" id="IPR042511">
    <property type="entry name" value="Sld3"/>
</dbReference>
<dbReference type="RefSeq" id="XP_009649391.1">
    <property type="nucleotide sequence ID" value="XM_009651096.1"/>
</dbReference>
<dbReference type="PANTHER" id="PTHR28067">
    <property type="entry name" value="DNA REPLICATION REGULATOR SLD3"/>
    <property type="match status" value="1"/>
</dbReference>
<sequence>MSSSRPVAPTDASRPGSGILTPSSDSLLNHDAAFGEISKTAGRRGSSALEHLLKSYIVVKVGSPPPTTALTRHNLTTPEPYRLNAVARPSTLQPLMLLPREELSLSLLDLFSPNGDLPSSRLYESHIKILDLEDRMADRPSLLIARNESSKTLYAVERADKNLFTVCKLGSWVNMQELAAKATVASQTIAKSRPSPPGPQVVPLTTPQLHKEQKEKKLAIEALQSIVRKRARSQSTATVEETRRAEKRIRSDDDASRPPTPLSQAVVSEKKTAGVAHGVAAVIEQVPALAPALVEDVMASPTAEDMFKNIRAQYLEVLYKSKGSLAYFAKGPLSRARAAFHMDCDGNLSMDDLIEYLTSQIMTTVQLDKKYRETIPDIISKMKTHVESSDDGSKPKKRKPKKMKLGKDGLYPTEDSVVRTWWTANRPEIADEDASITPAQIRSHVDLLRTRETQLQMILILEILSLELLRPKENEEESQLPGLAPTENKDGSASQPVKKRSKHKLPVLVDVHADRLCIWQSTASDELRLLEDTQVVTQADGTKLGQKASADPLKDFCTDIIMQFFAARLPELCDGINRKLGGPVIIPTPKPKQTKPSSSSKPKSKTNVVAKRSISASKASKSIQEELAKEQSRRSVSRGPGSAIALMRSATSSTLPALKRESSDQSLLGGMAKAEPGSLSERSRVLSRSSSMTALGDVKAQKKAIVDAELRNAISVLRKPNREMANLDVVEAAERRTSGGLSHTRKTKKPVRHPLFQSVQVKATPANNRFRDALAEAGGSAKMPAMSMPPSSASMIPSTAQRRSTADFFGSFSSSAVKATPSRPRASAPLGAPHDEPSIPPSSPLMARKPARQQLAVPAATPARPRPRAMRSPSPIGAHVFDTPVKAATSFSLPEDEIAATPVMKTAAPAEKKASSIYEKLGWDDDFDDLL</sequence>
<dbReference type="OMA" id="IYEQLGW"/>
<feature type="region of interest" description="Disordered" evidence="1">
    <location>
        <begin position="653"/>
        <end position="685"/>
    </location>
</feature>
<name>G2XF47_VERDV</name>
<feature type="compositionally biased region" description="Low complexity" evidence="1">
    <location>
        <begin position="781"/>
        <end position="800"/>
    </location>
</feature>
<dbReference type="AlphaFoldDB" id="G2XF47"/>
<dbReference type="eggNOG" id="ENOG502S01X">
    <property type="taxonomic scope" value="Eukaryota"/>
</dbReference>
<dbReference type="Proteomes" id="UP000001611">
    <property type="component" value="Chromosome 1"/>
</dbReference>
<dbReference type="GeneID" id="20710242"/>
<feature type="domain" description="DNA replication regulator Sld3 C-terminal" evidence="2">
    <location>
        <begin position="305"/>
        <end position="823"/>
    </location>
</feature>
<feature type="region of interest" description="Disordered" evidence="1">
    <location>
        <begin position="382"/>
        <end position="409"/>
    </location>
</feature>
<dbReference type="OrthoDB" id="5395343at2759"/>
<dbReference type="GO" id="GO:0006270">
    <property type="term" value="P:DNA replication initiation"/>
    <property type="evidence" value="ECO:0007669"/>
    <property type="project" value="InterPro"/>
</dbReference>
<dbReference type="KEGG" id="vda:VDAG_08779"/>
<feature type="region of interest" description="Disordered" evidence="1">
    <location>
        <begin position="581"/>
        <end position="641"/>
    </location>
</feature>
<feature type="compositionally biased region" description="Basic and acidic residues" evidence="1">
    <location>
        <begin position="240"/>
        <end position="256"/>
    </location>
</feature>
<proteinExistence type="predicted"/>
<accession>G2XF47</accession>
<evidence type="ECO:0000259" key="2">
    <source>
        <dbReference type="Pfam" id="PF08639"/>
    </source>
</evidence>
<dbReference type="InterPro" id="IPR013948">
    <property type="entry name" value="DNA_replication_reg_Sld3_C"/>
</dbReference>
<feature type="region of interest" description="Disordered" evidence="1">
    <location>
        <begin position="781"/>
        <end position="802"/>
    </location>
</feature>
<feature type="compositionally biased region" description="Basic residues" evidence="1">
    <location>
        <begin position="395"/>
        <end position="404"/>
    </location>
</feature>
<evidence type="ECO:0000313" key="4">
    <source>
        <dbReference type="Proteomes" id="UP000001611"/>
    </source>
</evidence>
<feature type="region of interest" description="Disordered" evidence="1">
    <location>
        <begin position="476"/>
        <end position="501"/>
    </location>
</feature>
<gene>
    <name evidence="3" type="ORF">VDAG_08779</name>
</gene>
<dbReference type="HOGENOM" id="CLU_006240_0_0_1"/>
<dbReference type="InParanoid" id="G2XF47"/>
<keyword evidence="4" id="KW-1185">Reference proteome</keyword>
<reference evidence="3 4" key="1">
    <citation type="submission" date="2008-03" db="EMBL/GenBank/DDBJ databases">
        <title>The Genome Sequence of Verticillium dahliae VdLs.17.</title>
        <authorList>
            <consortium name="The Broad Institute Genome Sequencing Platform"/>
            <person name="Ma L.-J.J."/>
            <person name="Klosterman S.J."/>
            <person name="Subbarao K."/>
            <person name="Dobinson K."/>
            <person name="Veronese P."/>
            <person name="Kang S."/>
            <person name="Gold S.E."/>
            <person name="Young S."/>
            <person name="Jaffe D."/>
            <person name="Gnerre S."/>
            <person name="Berlin A."/>
            <person name="Heiman D."/>
            <person name="Hepburn T."/>
            <person name="Sykes S."/>
            <person name="Alvarado L."/>
            <person name="Kodira C.D."/>
            <person name="Lander E."/>
            <person name="Galagan J."/>
            <person name="Nusbaum C."/>
            <person name="Birren B."/>
        </authorList>
    </citation>
    <scope>NUCLEOTIDE SEQUENCE [LARGE SCALE GENOMIC DNA]</scope>
    <source>
        <strain evidence="4">VdLs.17 / ATCC MYA-4575 / FGSC 10137</strain>
    </source>
</reference>
<feature type="compositionally biased region" description="Basic and acidic residues" evidence="1">
    <location>
        <begin position="384"/>
        <end position="394"/>
    </location>
</feature>
<feature type="region of interest" description="Disordered" evidence="1">
    <location>
        <begin position="1"/>
        <end position="25"/>
    </location>
</feature>
<dbReference type="Gene3D" id="1.20.58.2130">
    <property type="match status" value="1"/>
</dbReference>
<evidence type="ECO:0000313" key="3">
    <source>
        <dbReference type="EMBL" id="EGY18445.1"/>
    </source>
</evidence>
<feature type="compositionally biased region" description="Basic and acidic residues" evidence="1">
    <location>
        <begin position="623"/>
        <end position="633"/>
    </location>
</feature>
<dbReference type="PANTHER" id="PTHR28067:SF1">
    <property type="entry name" value="DNA REPLICATION REGULATOR SLD3"/>
    <property type="match status" value="1"/>
</dbReference>
<dbReference type="STRING" id="498257.G2XF47"/>
<feature type="region of interest" description="Disordered" evidence="1">
    <location>
        <begin position="814"/>
        <end position="878"/>
    </location>
</feature>
<feature type="compositionally biased region" description="Low complexity" evidence="1">
    <location>
        <begin position="613"/>
        <end position="622"/>
    </location>
</feature>